<keyword evidence="3" id="KW-1185">Reference proteome</keyword>
<dbReference type="SUPFAM" id="SSF49503">
    <property type="entry name" value="Cupredoxins"/>
    <property type="match status" value="1"/>
</dbReference>
<dbReference type="Proteomes" id="UP001139157">
    <property type="component" value="Unassembled WGS sequence"/>
</dbReference>
<dbReference type="PROSITE" id="PS51257">
    <property type="entry name" value="PROKAR_LIPOPROTEIN"/>
    <property type="match status" value="1"/>
</dbReference>
<evidence type="ECO:0008006" key="4">
    <source>
        <dbReference type="Google" id="ProtNLM"/>
    </source>
</evidence>
<name>A0A9X2E709_9NOCA</name>
<proteinExistence type="predicted"/>
<feature type="chain" id="PRO_5040854304" description="EfeO-type cupredoxin-like domain-containing protein" evidence="1">
    <location>
        <begin position="21"/>
        <end position="118"/>
    </location>
</feature>
<dbReference type="RefSeq" id="WP_251911187.1">
    <property type="nucleotide sequence ID" value="NZ_JAMRXG010000004.1"/>
</dbReference>
<evidence type="ECO:0000313" key="2">
    <source>
        <dbReference type="EMBL" id="MCM6774000.1"/>
    </source>
</evidence>
<keyword evidence="1" id="KW-0732">Signal</keyword>
<protein>
    <recommendedName>
        <fullName evidence="4">EfeO-type cupredoxin-like domain-containing protein</fullName>
    </recommendedName>
</protein>
<feature type="signal peptide" evidence="1">
    <location>
        <begin position="1"/>
        <end position="20"/>
    </location>
</feature>
<reference evidence="2" key="1">
    <citation type="submission" date="2022-06" db="EMBL/GenBank/DDBJ databases">
        <title>Novel species in genus nocardia.</title>
        <authorList>
            <person name="Li F."/>
        </authorList>
    </citation>
    <scope>NUCLEOTIDE SEQUENCE</scope>
    <source>
        <strain evidence="2">CDC141</strain>
    </source>
</reference>
<accession>A0A9X2E709</accession>
<gene>
    <name evidence="2" type="ORF">NDR86_11000</name>
</gene>
<dbReference type="AlphaFoldDB" id="A0A9X2E709"/>
<sequence>MRARAWGALLVIAAIAGCGAETSGGTDTSEPVTVRVHIANGAVTPTNTSTEARAGRPIVLLVDSDTTEELHVHSAPEHTFRIEAAPNQRFEFTVTVPGRADVELHHARRTVTTLLVRP</sequence>
<comment type="caution">
    <text evidence="2">The sequence shown here is derived from an EMBL/GenBank/DDBJ whole genome shotgun (WGS) entry which is preliminary data.</text>
</comment>
<dbReference type="InterPro" id="IPR008972">
    <property type="entry name" value="Cupredoxin"/>
</dbReference>
<evidence type="ECO:0000256" key="1">
    <source>
        <dbReference type="SAM" id="SignalP"/>
    </source>
</evidence>
<organism evidence="2 3">
    <name type="scientific">Nocardia pulmonis</name>
    <dbReference type="NCBI Taxonomy" id="2951408"/>
    <lineage>
        <taxon>Bacteria</taxon>
        <taxon>Bacillati</taxon>
        <taxon>Actinomycetota</taxon>
        <taxon>Actinomycetes</taxon>
        <taxon>Mycobacteriales</taxon>
        <taxon>Nocardiaceae</taxon>
        <taxon>Nocardia</taxon>
    </lineage>
</organism>
<dbReference type="EMBL" id="JAMRXG010000004">
    <property type="protein sequence ID" value="MCM6774000.1"/>
    <property type="molecule type" value="Genomic_DNA"/>
</dbReference>
<evidence type="ECO:0000313" key="3">
    <source>
        <dbReference type="Proteomes" id="UP001139157"/>
    </source>
</evidence>